<feature type="domain" description="ABC transporter" evidence="6">
    <location>
        <begin position="3"/>
        <end position="248"/>
    </location>
</feature>
<dbReference type="Pfam" id="PF00005">
    <property type="entry name" value="ABC_tran"/>
    <property type="match status" value="2"/>
</dbReference>
<dbReference type="GO" id="GO:0016887">
    <property type="term" value="F:ATP hydrolysis activity"/>
    <property type="evidence" value="ECO:0007669"/>
    <property type="project" value="InterPro"/>
</dbReference>
<name>A0A9P5X7F8_9AGAR</name>
<dbReference type="SUPFAM" id="SSF52540">
    <property type="entry name" value="P-loop containing nucleoside triphosphate hydrolases"/>
    <property type="match status" value="2"/>
</dbReference>
<evidence type="ECO:0000256" key="2">
    <source>
        <dbReference type="ARBA" id="ARBA00022448"/>
    </source>
</evidence>
<dbReference type="GO" id="GO:0005524">
    <property type="term" value="F:ATP binding"/>
    <property type="evidence" value="ECO:0007669"/>
    <property type="project" value="UniProtKB-KW"/>
</dbReference>
<keyword evidence="3" id="KW-0547">Nucleotide-binding</keyword>
<dbReference type="InterPro" id="IPR003439">
    <property type="entry name" value="ABC_transporter-like_ATP-bd"/>
</dbReference>
<keyword evidence="7" id="KW-0378">Hydrolase</keyword>
<dbReference type="Gene3D" id="3.40.50.300">
    <property type="entry name" value="P-loop containing nucleotide triphosphate hydrolases"/>
    <property type="match status" value="2"/>
</dbReference>
<evidence type="ECO:0000256" key="3">
    <source>
        <dbReference type="ARBA" id="ARBA00022741"/>
    </source>
</evidence>
<gene>
    <name evidence="7" type="ORF">P691DRAFT_805062</name>
</gene>
<reference evidence="7" key="1">
    <citation type="submission" date="2020-11" db="EMBL/GenBank/DDBJ databases">
        <authorList>
            <consortium name="DOE Joint Genome Institute"/>
            <person name="Ahrendt S."/>
            <person name="Riley R."/>
            <person name="Andreopoulos W."/>
            <person name="Labutti K."/>
            <person name="Pangilinan J."/>
            <person name="Ruiz-Duenas F.J."/>
            <person name="Barrasa J.M."/>
            <person name="Sanchez-Garcia M."/>
            <person name="Camarero S."/>
            <person name="Miyauchi S."/>
            <person name="Serrano A."/>
            <person name="Linde D."/>
            <person name="Babiker R."/>
            <person name="Drula E."/>
            <person name="Ayuso-Fernandez I."/>
            <person name="Pacheco R."/>
            <person name="Padilla G."/>
            <person name="Ferreira P."/>
            <person name="Barriuso J."/>
            <person name="Kellner H."/>
            <person name="Castanera R."/>
            <person name="Alfaro M."/>
            <person name="Ramirez L."/>
            <person name="Pisabarro A.G."/>
            <person name="Kuo A."/>
            <person name="Tritt A."/>
            <person name="Lipzen A."/>
            <person name="He G."/>
            <person name="Yan M."/>
            <person name="Ng V."/>
            <person name="Cullen D."/>
            <person name="Martin F."/>
            <person name="Rosso M.-N."/>
            <person name="Henrissat B."/>
            <person name="Hibbett D."/>
            <person name="Martinez A.T."/>
            <person name="Grigoriev I.V."/>
        </authorList>
    </citation>
    <scope>NUCLEOTIDE SEQUENCE</scope>
    <source>
        <strain evidence="7">MF-IS2</strain>
    </source>
</reference>
<comment type="caution">
    <text evidence="7">The sequence shown here is derived from an EMBL/GenBank/DDBJ whole genome shotgun (WGS) entry which is preliminary data.</text>
</comment>
<dbReference type="EMBL" id="MU151276">
    <property type="protein sequence ID" value="KAF9445873.1"/>
    <property type="molecule type" value="Genomic_DNA"/>
</dbReference>
<feature type="domain" description="ABC transporter" evidence="6">
    <location>
        <begin position="261"/>
        <end position="524"/>
    </location>
</feature>
<proteinExistence type="inferred from homology"/>
<evidence type="ECO:0000259" key="6">
    <source>
        <dbReference type="PROSITE" id="PS50893"/>
    </source>
</evidence>
<keyword evidence="2" id="KW-0813">Transport</keyword>
<feature type="region of interest" description="Disordered" evidence="5">
    <location>
        <begin position="88"/>
        <end position="108"/>
    </location>
</feature>
<dbReference type="SMART" id="SM00382">
    <property type="entry name" value="AAA"/>
    <property type="match status" value="1"/>
</dbReference>
<protein>
    <submittedName>
        <fullName evidence="7">P-loop containing nucleoside triphosphate hydrolase protein</fullName>
    </submittedName>
</protein>
<evidence type="ECO:0000256" key="5">
    <source>
        <dbReference type="SAM" id="MobiDB-lite"/>
    </source>
</evidence>
<comment type="similarity">
    <text evidence="1">Belongs to the ABC transporter superfamily.</text>
</comment>
<evidence type="ECO:0000313" key="7">
    <source>
        <dbReference type="EMBL" id="KAF9445873.1"/>
    </source>
</evidence>
<accession>A0A9P5X7F8</accession>
<dbReference type="PANTHER" id="PTHR43117">
    <property type="entry name" value="OSMOPROTECTANT IMPORT ATP-BINDING PROTEIN OSMV"/>
    <property type="match status" value="1"/>
</dbReference>
<dbReference type="PANTHER" id="PTHR43117:SF4">
    <property type="entry name" value="OSMOPROTECTANT IMPORT ATP-BINDING PROTEIN OSMV"/>
    <property type="match status" value="1"/>
</dbReference>
<dbReference type="OrthoDB" id="10255969at2759"/>
<organism evidence="7 8">
    <name type="scientific">Macrolepiota fuliginosa MF-IS2</name>
    <dbReference type="NCBI Taxonomy" id="1400762"/>
    <lineage>
        <taxon>Eukaryota</taxon>
        <taxon>Fungi</taxon>
        <taxon>Dikarya</taxon>
        <taxon>Basidiomycota</taxon>
        <taxon>Agaricomycotina</taxon>
        <taxon>Agaricomycetes</taxon>
        <taxon>Agaricomycetidae</taxon>
        <taxon>Agaricales</taxon>
        <taxon>Agaricineae</taxon>
        <taxon>Agaricaceae</taxon>
        <taxon>Macrolepiota</taxon>
    </lineage>
</organism>
<sequence>MSASSGDSGKRALFRTLLGHLRVLSEYKAQDGLYPFLGKNVDPYAHVASVSFSHRPGRGAGGAFYDYTARYGAIRDEDALTLRESMFPESIPDDKPNPLAGSPFDKPKIQKPAFDDVVKLSDEDKLLFNYLVKDMDLERLLDLPLIALSNGQTRRARIVRAVLKKPQVMLLDEPLTGLDVSSRPKLLHLLHKLHQTRKPRVILGLRTQDDVPEWITHVALVQDGTVNAGPKDRILPLIKHDSPFFGSSNAGDIKNTGPIVLDLQSVSVKYADRIVLRDINWQVRQGERWHLQGANGSGKTTLLSLILGDHPQSYIQPHLLLPSPPHPSIPSKFVLNHRKRIPTAHLRQSIGAVSPELFDAFPRRHPGMSVLEAIGTGFEGVFVPLPGGGLGATEPGKESLHEWRKERVWEMLENLGPSAWAPSEYPREVAQEFAEKRFTDLSMGGQRMVLLMRALVGRPPVVLLDEVWSGMNEEMVGAARKYLREGIGSDQAVVVITHWEDEVPWTESEGVIRFRLEDGKGIVT</sequence>
<evidence type="ECO:0000256" key="4">
    <source>
        <dbReference type="ARBA" id="ARBA00022840"/>
    </source>
</evidence>
<keyword evidence="4" id="KW-0067">ATP-binding</keyword>
<keyword evidence="8" id="KW-1185">Reference proteome</keyword>
<dbReference type="PROSITE" id="PS50893">
    <property type="entry name" value="ABC_TRANSPORTER_2"/>
    <property type="match status" value="2"/>
</dbReference>
<dbReference type="InterPro" id="IPR027417">
    <property type="entry name" value="P-loop_NTPase"/>
</dbReference>
<dbReference type="Proteomes" id="UP000807342">
    <property type="component" value="Unassembled WGS sequence"/>
</dbReference>
<evidence type="ECO:0000256" key="1">
    <source>
        <dbReference type="ARBA" id="ARBA00005417"/>
    </source>
</evidence>
<dbReference type="InterPro" id="IPR003593">
    <property type="entry name" value="AAA+_ATPase"/>
</dbReference>
<dbReference type="AlphaFoldDB" id="A0A9P5X7F8"/>
<evidence type="ECO:0000313" key="8">
    <source>
        <dbReference type="Proteomes" id="UP000807342"/>
    </source>
</evidence>